<reference evidence="2 3" key="1">
    <citation type="journal article" date="2018" name="Nat. Ecol. Evol.">
        <title>Pezizomycetes genomes reveal the molecular basis of ectomycorrhizal truffle lifestyle.</title>
        <authorList>
            <person name="Murat C."/>
            <person name="Payen T."/>
            <person name="Noel B."/>
            <person name="Kuo A."/>
            <person name="Morin E."/>
            <person name="Chen J."/>
            <person name="Kohler A."/>
            <person name="Krizsan K."/>
            <person name="Balestrini R."/>
            <person name="Da Silva C."/>
            <person name="Montanini B."/>
            <person name="Hainaut M."/>
            <person name="Levati E."/>
            <person name="Barry K.W."/>
            <person name="Belfiori B."/>
            <person name="Cichocki N."/>
            <person name="Clum A."/>
            <person name="Dockter R.B."/>
            <person name="Fauchery L."/>
            <person name="Guy J."/>
            <person name="Iotti M."/>
            <person name="Le Tacon F."/>
            <person name="Lindquist E.A."/>
            <person name="Lipzen A."/>
            <person name="Malagnac F."/>
            <person name="Mello A."/>
            <person name="Molinier V."/>
            <person name="Miyauchi S."/>
            <person name="Poulain J."/>
            <person name="Riccioni C."/>
            <person name="Rubini A."/>
            <person name="Sitrit Y."/>
            <person name="Splivallo R."/>
            <person name="Traeger S."/>
            <person name="Wang M."/>
            <person name="Zifcakova L."/>
            <person name="Wipf D."/>
            <person name="Zambonelli A."/>
            <person name="Paolocci F."/>
            <person name="Nowrousian M."/>
            <person name="Ottonello S."/>
            <person name="Baldrian P."/>
            <person name="Spatafora J.W."/>
            <person name="Henrissat B."/>
            <person name="Nagy L.G."/>
            <person name="Aury J.M."/>
            <person name="Wincker P."/>
            <person name="Grigoriev I.V."/>
            <person name="Bonfante P."/>
            <person name="Martin F.M."/>
        </authorList>
    </citation>
    <scope>NUCLEOTIDE SEQUENCE [LARGE SCALE GENOMIC DNA]</scope>
    <source>
        <strain evidence="2 3">RN42</strain>
    </source>
</reference>
<gene>
    <name evidence="2" type="ORF">BJ508DRAFT_333727</name>
</gene>
<feature type="compositionally biased region" description="Polar residues" evidence="1">
    <location>
        <begin position="1"/>
        <end position="15"/>
    </location>
</feature>
<dbReference type="AlphaFoldDB" id="A0A3N4HIJ5"/>
<evidence type="ECO:0000313" key="3">
    <source>
        <dbReference type="Proteomes" id="UP000275078"/>
    </source>
</evidence>
<feature type="compositionally biased region" description="Low complexity" evidence="1">
    <location>
        <begin position="60"/>
        <end position="82"/>
    </location>
</feature>
<evidence type="ECO:0000256" key="1">
    <source>
        <dbReference type="SAM" id="MobiDB-lite"/>
    </source>
</evidence>
<evidence type="ECO:0000313" key="2">
    <source>
        <dbReference type="EMBL" id="RPA73762.1"/>
    </source>
</evidence>
<accession>A0A3N4HIJ5</accession>
<keyword evidence="3" id="KW-1185">Reference proteome</keyword>
<feature type="compositionally biased region" description="Low complexity" evidence="1">
    <location>
        <begin position="35"/>
        <end position="51"/>
    </location>
</feature>
<organism evidence="2 3">
    <name type="scientific">Ascobolus immersus RN42</name>
    <dbReference type="NCBI Taxonomy" id="1160509"/>
    <lineage>
        <taxon>Eukaryota</taxon>
        <taxon>Fungi</taxon>
        <taxon>Dikarya</taxon>
        <taxon>Ascomycota</taxon>
        <taxon>Pezizomycotina</taxon>
        <taxon>Pezizomycetes</taxon>
        <taxon>Pezizales</taxon>
        <taxon>Ascobolaceae</taxon>
        <taxon>Ascobolus</taxon>
    </lineage>
</organism>
<dbReference type="EMBL" id="ML119811">
    <property type="protein sequence ID" value="RPA73762.1"/>
    <property type="molecule type" value="Genomic_DNA"/>
</dbReference>
<protein>
    <submittedName>
        <fullName evidence="2">Uncharacterized protein</fullName>
    </submittedName>
</protein>
<dbReference type="Proteomes" id="UP000275078">
    <property type="component" value="Unassembled WGS sequence"/>
</dbReference>
<proteinExistence type="predicted"/>
<sequence>MTSSYYEQPSRSQPISFPPPHLQDLQVWMAGGTAPTGAGFQGPQPQPQQGQGQQGGQGHQGNAPQFPDQQQPRPQYPQNQMQGAPQFQQGRPDLMGQVDPTTRLFLLMQQQAEQRNAQFLAAMNENNARLITAVAGNRPQRLRERADSEDGAIDDTPRRQFIKAEDIGFFLPDDAKDYKEAQRFSDMIKDAALRFGDKQVLEVAKTAATKKSTVAFDWFWSLTDDEREQLRRNVASWHKFLRRDFMPGRATLESKALAERFTWAQGRMPSDYPVAKYQLFKAAGWTDEDSIIFQIHEGLDGLNLKGRLPFFPEGGNDLAAYRLAINRHQDDAKAQNLKEYREKRYCHEWQK</sequence>
<name>A0A3N4HIJ5_ASCIM</name>
<feature type="region of interest" description="Disordered" evidence="1">
    <location>
        <begin position="1"/>
        <end position="97"/>
    </location>
</feature>